<evidence type="ECO:0000313" key="3">
    <source>
        <dbReference type="Proteomes" id="UP000290204"/>
    </source>
</evidence>
<keyword evidence="1" id="KW-0812">Transmembrane</keyword>
<protein>
    <submittedName>
        <fullName evidence="2">Uncharacterized protein</fullName>
    </submittedName>
</protein>
<dbReference type="OrthoDB" id="676531at2"/>
<feature type="transmembrane region" description="Helical" evidence="1">
    <location>
        <begin position="90"/>
        <end position="107"/>
    </location>
</feature>
<organism evidence="2 3">
    <name type="scientific">Lacibacter luteus</name>
    <dbReference type="NCBI Taxonomy" id="2508719"/>
    <lineage>
        <taxon>Bacteria</taxon>
        <taxon>Pseudomonadati</taxon>
        <taxon>Bacteroidota</taxon>
        <taxon>Chitinophagia</taxon>
        <taxon>Chitinophagales</taxon>
        <taxon>Chitinophagaceae</taxon>
        <taxon>Lacibacter</taxon>
    </lineage>
</organism>
<dbReference type="EMBL" id="SDHW01000002">
    <property type="protein sequence ID" value="RXK60673.1"/>
    <property type="molecule type" value="Genomic_DNA"/>
</dbReference>
<feature type="transmembrane region" description="Helical" evidence="1">
    <location>
        <begin position="151"/>
        <end position="173"/>
    </location>
</feature>
<feature type="transmembrane region" description="Helical" evidence="1">
    <location>
        <begin position="113"/>
        <end position="139"/>
    </location>
</feature>
<feature type="transmembrane region" description="Helical" evidence="1">
    <location>
        <begin position="6"/>
        <end position="24"/>
    </location>
</feature>
<keyword evidence="1" id="KW-1133">Transmembrane helix</keyword>
<evidence type="ECO:0000313" key="2">
    <source>
        <dbReference type="EMBL" id="RXK60673.1"/>
    </source>
</evidence>
<dbReference type="RefSeq" id="WP_129130634.1">
    <property type="nucleotide sequence ID" value="NZ_SDHW01000002.1"/>
</dbReference>
<accession>A0A4Q1CJD6</accession>
<dbReference type="Proteomes" id="UP000290204">
    <property type="component" value="Unassembled WGS sequence"/>
</dbReference>
<name>A0A4Q1CJD6_9BACT</name>
<proteinExistence type="predicted"/>
<feature type="transmembrane region" description="Helical" evidence="1">
    <location>
        <begin position="188"/>
        <end position="209"/>
    </location>
</feature>
<comment type="caution">
    <text evidence="2">The sequence shown here is derived from an EMBL/GenBank/DDBJ whole genome shotgun (WGS) entry which is preliminary data.</text>
</comment>
<dbReference type="AlphaFoldDB" id="A0A4Q1CJD6"/>
<sequence length="218" mass="25768">MNFELNAAFSFTVGIGAIIGWIRIRKTDPAFLPFLFLLWLGFLHELVSLLLVTSGYSNALTYNVFTLLEVFLICLQFYKWGLFEGKQRQFYFLLLFFGFAWLMEFAYRSSLYIYFSYCIILYATFIVFMAINLLCDVMFSEPGPLLYETKFLVCMGFIVYFTYTILVEVFWFYGLNKSTAFRLRIYELLGYINLFTNLVYAFATLWIPLKRPYILQSS</sequence>
<keyword evidence="3" id="KW-1185">Reference proteome</keyword>
<gene>
    <name evidence="2" type="ORF">ESA94_09420</name>
</gene>
<feature type="transmembrane region" description="Helical" evidence="1">
    <location>
        <begin position="31"/>
        <end position="53"/>
    </location>
</feature>
<reference evidence="2 3" key="1">
    <citation type="submission" date="2019-01" db="EMBL/GenBank/DDBJ databases">
        <title>Lacibacter sp. strain TTM-7.</title>
        <authorList>
            <person name="Chen W.-M."/>
        </authorList>
    </citation>
    <scope>NUCLEOTIDE SEQUENCE [LARGE SCALE GENOMIC DNA]</scope>
    <source>
        <strain evidence="2 3">TTM-7</strain>
    </source>
</reference>
<feature type="transmembrane region" description="Helical" evidence="1">
    <location>
        <begin position="59"/>
        <end position="78"/>
    </location>
</feature>
<evidence type="ECO:0000256" key="1">
    <source>
        <dbReference type="SAM" id="Phobius"/>
    </source>
</evidence>
<keyword evidence="1" id="KW-0472">Membrane</keyword>